<comment type="caution">
    <text evidence="1">The sequence shown here is derived from an EMBL/GenBank/DDBJ whole genome shotgun (WGS) entry which is preliminary data.</text>
</comment>
<name>F3L4J2_9GAMM</name>
<accession>F3L4J2</accession>
<evidence type="ECO:0000313" key="2">
    <source>
        <dbReference type="Proteomes" id="UP000005615"/>
    </source>
</evidence>
<proteinExistence type="predicted"/>
<dbReference type="AlphaFoldDB" id="F3L4J2"/>
<dbReference type="EMBL" id="AEIG01000085">
    <property type="protein sequence ID" value="EGG28731.1"/>
    <property type="molecule type" value="Genomic_DNA"/>
</dbReference>
<keyword evidence="2" id="KW-1185">Reference proteome</keyword>
<dbReference type="Proteomes" id="UP000005615">
    <property type="component" value="Unassembled WGS sequence"/>
</dbReference>
<protein>
    <submittedName>
        <fullName evidence="1">Uncharacterized protein</fullName>
    </submittedName>
</protein>
<reference evidence="1 2" key="1">
    <citation type="journal article" date="2011" name="J. Bacteriol.">
        <title>Genome sequence of strain IMCC3088, a proteorhodopsin-containing marine bacterium belonging to the OM60/NOR5 clade.</title>
        <authorList>
            <person name="Jang Y."/>
            <person name="Oh H.M."/>
            <person name="Kang I."/>
            <person name="Lee K."/>
            <person name="Yang S.J."/>
            <person name="Cho J.C."/>
        </authorList>
    </citation>
    <scope>NUCLEOTIDE SEQUENCE [LARGE SCALE GENOMIC DNA]</scope>
    <source>
        <strain evidence="1 2">IMCC3088</strain>
    </source>
</reference>
<gene>
    <name evidence="1" type="ORF">IMCC3088_2593</name>
</gene>
<evidence type="ECO:0000313" key="1">
    <source>
        <dbReference type="EMBL" id="EGG28731.1"/>
    </source>
</evidence>
<sequence length="38" mass="4365">MTKKRKIRTIRALKNAAHFRDLTRFSLHLSGKANIVAT</sequence>
<organism evidence="1 2">
    <name type="scientific">Aequoribacter fuscus</name>
    <dbReference type="NCBI Taxonomy" id="2518989"/>
    <lineage>
        <taxon>Bacteria</taxon>
        <taxon>Pseudomonadati</taxon>
        <taxon>Pseudomonadota</taxon>
        <taxon>Gammaproteobacteria</taxon>
        <taxon>Cellvibrionales</taxon>
        <taxon>Halieaceae</taxon>
        <taxon>Aequoribacter</taxon>
    </lineage>
</organism>
<dbReference type="STRING" id="2518989.IMCC3088_2593"/>